<comment type="catalytic activity">
    <reaction evidence="9 10">
        <text>a ubiquinone + NADH + 5 H(+)(in) = a ubiquinol + NAD(+) + 4 H(+)(out)</text>
        <dbReference type="Rhea" id="RHEA:29091"/>
        <dbReference type="Rhea" id="RHEA-COMP:9565"/>
        <dbReference type="Rhea" id="RHEA-COMP:9566"/>
        <dbReference type="ChEBI" id="CHEBI:15378"/>
        <dbReference type="ChEBI" id="CHEBI:16389"/>
        <dbReference type="ChEBI" id="CHEBI:17976"/>
        <dbReference type="ChEBI" id="CHEBI:57540"/>
        <dbReference type="ChEBI" id="CHEBI:57945"/>
        <dbReference type="EC" id="7.1.1.2"/>
    </reaction>
</comment>
<feature type="transmembrane region" description="Helical" evidence="10">
    <location>
        <begin position="465"/>
        <end position="488"/>
    </location>
</feature>
<feature type="transmembrane region" description="Helical" evidence="10">
    <location>
        <begin position="12"/>
        <end position="31"/>
    </location>
</feature>
<feature type="transmembrane region" description="Helical" evidence="10">
    <location>
        <begin position="322"/>
        <end position="344"/>
    </location>
</feature>
<name>A0A344A214_ACIUN</name>
<sequence>MKLYTKYTFISYFMIFMSLLGIFCILLTMSLENVLLIEIELFFYNSITFSFIFYFDWVSVMFITVVLTISALILIYSKAYMVNECYRFMWLTIFFIFFMVMMVLSPSLLGVILGWDGLGLISFCLVIYYQGGGSFNSGFITAATNRLGDSFLILSIVWTSMSSMFLFWEDVSGLIFFMGACMTKSAQFPFSAWLPAAMAAPTPISSLVHSSTLVTAGVYMLIRFYDCLLCVNLLNWLLFISIVTIFVAGVSALQEFDMKRLVAFSTLGQLGFMMMILSVGGVYVSFFHLLIHALFKALLFMCTGLIIYSSMGGQDLRKMGGLMVNPVACVCLNISMFSLMGLPFSSGFFSKDLLLELVACSYGGVGFGIFMMVMALITVTYSVRVIFYLNCMGGWVIWSKSSYMLTIPIFCLTVLNVVAGGVIHWMMMDLHFICLGEFLKSVPLIFLILGLIWHGKISFSLKSSWVLASLLYISGVSKLLGGVSKVFICMMKTMDQGWGESLLGVNKKMFLETSLWVSNVVSGDYFLFSLGVSIVYFCML</sequence>
<keyword evidence="10 13" id="KW-0496">Mitochondrion</keyword>
<feature type="domain" description="NADH:quinone oxidoreductase/Mrp antiporter transmembrane" evidence="11">
    <location>
        <begin position="105"/>
        <end position="369"/>
    </location>
</feature>
<dbReference type="AlphaFoldDB" id="A0A344A214"/>
<comment type="function">
    <text evidence="1">Core subunit of the mitochondrial membrane respiratory chain NADH dehydrogenase (Complex I) that is believed to belong to the minimal assembly required for catalysis. Complex I functions in the transfer of electrons from NADH to the respiratory chain. The immediate electron acceptor for the enzyme is believed to be ubiquinone.</text>
</comment>
<evidence type="ECO:0000256" key="8">
    <source>
        <dbReference type="ARBA" id="ARBA00023136"/>
    </source>
</evidence>
<gene>
    <name evidence="13" type="primary">nad5</name>
</gene>
<dbReference type="PRINTS" id="PR01434">
    <property type="entry name" value="NADHDHGNASE5"/>
</dbReference>
<evidence type="ECO:0000259" key="12">
    <source>
        <dbReference type="Pfam" id="PF00662"/>
    </source>
</evidence>
<feature type="transmembrane region" description="Helical" evidence="10">
    <location>
        <begin position="51"/>
        <end position="76"/>
    </location>
</feature>
<feature type="transmembrane region" description="Helical" evidence="10">
    <location>
        <begin position="364"/>
        <end position="391"/>
    </location>
</feature>
<dbReference type="InterPro" id="IPR001516">
    <property type="entry name" value="Proton_antipo_N"/>
</dbReference>
<organism evidence="13">
    <name type="scientific">Acizzia uncatoides</name>
    <name type="common">Acacia psyllid</name>
    <dbReference type="NCBI Taxonomy" id="121830"/>
    <lineage>
        <taxon>Eukaryota</taxon>
        <taxon>Metazoa</taxon>
        <taxon>Ecdysozoa</taxon>
        <taxon>Arthropoda</taxon>
        <taxon>Hexapoda</taxon>
        <taxon>Insecta</taxon>
        <taxon>Pterygota</taxon>
        <taxon>Neoptera</taxon>
        <taxon>Paraneoptera</taxon>
        <taxon>Hemiptera</taxon>
        <taxon>Sternorrhyncha</taxon>
        <taxon>Psylloidea</taxon>
        <taxon>Psyllidae</taxon>
        <taxon>Acizziinae</taxon>
        <taxon>Acizzia</taxon>
    </lineage>
</organism>
<feature type="transmembrane region" description="Helical" evidence="10">
    <location>
        <begin position="430"/>
        <end position="453"/>
    </location>
</feature>
<keyword evidence="6" id="KW-0249">Electron transport</keyword>
<feature type="transmembrane region" description="Helical" evidence="10">
    <location>
        <begin position="206"/>
        <end position="222"/>
    </location>
</feature>
<proteinExistence type="inferred from homology"/>
<feature type="transmembrane region" description="Helical" evidence="10">
    <location>
        <begin position="261"/>
        <end position="283"/>
    </location>
</feature>
<comment type="function">
    <text evidence="10">Core subunit of the mitochondrial membrane respiratory chain NADH dehydrogenase (Complex I) which catalyzes electron transfer from NADH through the respiratory chain, using ubiquinone as an electron acceptor. Essential for the catalytic activity and assembly of complex I.</text>
</comment>
<feature type="domain" description="NADH-Ubiquinone oxidoreductase (complex I) chain 5 N-terminal" evidence="12">
    <location>
        <begin position="45"/>
        <end position="88"/>
    </location>
</feature>
<evidence type="ECO:0000256" key="6">
    <source>
        <dbReference type="ARBA" id="ARBA00022982"/>
    </source>
</evidence>
<evidence type="ECO:0000313" key="13">
    <source>
        <dbReference type="EMBL" id="AWU48805.1"/>
    </source>
</evidence>
<dbReference type="InterPro" id="IPR001750">
    <property type="entry name" value="ND/Mrp_TM"/>
</dbReference>
<evidence type="ECO:0000256" key="4">
    <source>
        <dbReference type="ARBA" id="ARBA00021096"/>
    </source>
</evidence>
<evidence type="ECO:0000256" key="5">
    <source>
        <dbReference type="ARBA" id="ARBA00022692"/>
    </source>
</evidence>
<feature type="transmembrane region" description="Helical" evidence="10">
    <location>
        <begin position="403"/>
        <end position="424"/>
    </location>
</feature>
<feature type="transmembrane region" description="Helical" evidence="10">
    <location>
        <begin position="88"/>
        <end position="105"/>
    </location>
</feature>
<evidence type="ECO:0000256" key="1">
    <source>
        <dbReference type="ARBA" id="ARBA00003257"/>
    </source>
</evidence>
<comment type="similarity">
    <text evidence="10">Belongs to the complex I subunit 5 family.</text>
</comment>
<dbReference type="GO" id="GO:0042773">
    <property type="term" value="P:ATP synthesis coupled electron transport"/>
    <property type="evidence" value="ECO:0007669"/>
    <property type="project" value="InterPro"/>
</dbReference>
<evidence type="ECO:0000256" key="9">
    <source>
        <dbReference type="ARBA" id="ARBA00049551"/>
    </source>
</evidence>
<feature type="transmembrane region" description="Helical" evidence="10">
    <location>
        <begin position="234"/>
        <end position="254"/>
    </location>
</feature>
<evidence type="ECO:0000256" key="2">
    <source>
        <dbReference type="ARBA" id="ARBA00004141"/>
    </source>
</evidence>
<dbReference type="GO" id="GO:0016020">
    <property type="term" value="C:membrane"/>
    <property type="evidence" value="ECO:0007669"/>
    <property type="project" value="UniProtKB-SubCell"/>
</dbReference>
<protein>
    <recommendedName>
        <fullName evidence="4 10">NADH-ubiquinone oxidoreductase chain 5</fullName>
        <ecNumber evidence="3 10">7.1.1.2</ecNumber>
    </recommendedName>
</protein>
<keyword evidence="10" id="KW-0830">Ubiquinone</keyword>
<keyword evidence="8 10" id="KW-0472">Membrane</keyword>
<dbReference type="InterPro" id="IPR003945">
    <property type="entry name" value="NU5C-like"/>
</dbReference>
<feature type="transmembrane region" description="Helical" evidence="10">
    <location>
        <begin position="289"/>
        <end position="310"/>
    </location>
</feature>
<dbReference type="GO" id="GO:0015990">
    <property type="term" value="P:electron transport coupled proton transport"/>
    <property type="evidence" value="ECO:0007669"/>
    <property type="project" value="TreeGrafter"/>
</dbReference>
<geneLocation type="mitochondrion" evidence="13"/>
<dbReference type="EC" id="7.1.1.2" evidence="3 10"/>
<dbReference type="Pfam" id="PF00361">
    <property type="entry name" value="Proton_antipo_M"/>
    <property type="match status" value="1"/>
</dbReference>
<evidence type="ECO:0000256" key="3">
    <source>
        <dbReference type="ARBA" id="ARBA00012944"/>
    </source>
</evidence>
<evidence type="ECO:0000256" key="7">
    <source>
        <dbReference type="ARBA" id="ARBA00022989"/>
    </source>
</evidence>
<dbReference type="PANTHER" id="PTHR42829">
    <property type="entry name" value="NADH-UBIQUINONE OXIDOREDUCTASE CHAIN 5"/>
    <property type="match status" value="1"/>
</dbReference>
<comment type="subcellular location">
    <subcellularLocation>
        <location evidence="2">Membrane</location>
        <topology evidence="2">Multi-pass membrane protein</topology>
    </subcellularLocation>
</comment>
<feature type="transmembrane region" description="Helical" evidence="10">
    <location>
        <begin position="111"/>
        <end position="129"/>
    </location>
</feature>
<dbReference type="GO" id="GO:0008137">
    <property type="term" value="F:NADH dehydrogenase (ubiquinone) activity"/>
    <property type="evidence" value="ECO:0007669"/>
    <property type="project" value="UniProtKB-EC"/>
</dbReference>
<reference evidence="13" key="1">
    <citation type="submission" date="2018-02" db="EMBL/GenBank/DDBJ databases">
        <title>Resolving the psyllid tree of life: Phylogenomic analysis of the superfamily Psylloidea (Hemiptera).</title>
        <authorList>
            <person name="Percy D.M."/>
            <person name="Sveinsson S."/>
            <person name="Lemmon A.R."/>
            <person name="Lemmon E.M."/>
            <person name="Ouvrard D."/>
            <person name="Burckhardt D."/>
        </authorList>
    </citation>
    <scope>NUCLEOTIDE SEQUENCE</scope>
    <source>
        <strain evidence="13">DP1.ctg007_circ</strain>
    </source>
</reference>
<keyword evidence="7 10" id="KW-1133">Transmembrane helix</keyword>
<evidence type="ECO:0000259" key="11">
    <source>
        <dbReference type="Pfam" id="PF00361"/>
    </source>
</evidence>
<keyword evidence="5 10" id="KW-0812">Transmembrane</keyword>
<feature type="transmembrane region" description="Helical" evidence="10">
    <location>
        <begin position="150"/>
        <end position="168"/>
    </location>
</feature>
<feature type="transmembrane region" description="Helical" evidence="10">
    <location>
        <begin position="516"/>
        <end position="539"/>
    </location>
</feature>
<accession>A0A344A214</accession>
<dbReference type="Pfam" id="PF00662">
    <property type="entry name" value="Proton_antipo_N"/>
    <property type="match status" value="1"/>
</dbReference>
<keyword evidence="10" id="KW-0520">NAD</keyword>
<keyword evidence="10" id="KW-0813">Transport</keyword>
<dbReference type="PANTHER" id="PTHR42829:SF2">
    <property type="entry name" value="NADH-UBIQUINONE OXIDOREDUCTASE CHAIN 5"/>
    <property type="match status" value="1"/>
</dbReference>
<dbReference type="GO" id="GO:0003954">
    <property type="term" value="F:NADH dehydrogenase activity"/>
    <property type="evidence" value="ECO:0007669"/>
    <property type="project" value="TreeGrafter"/>
</dbReference>
<dbReference type="EMBL" id="MG989217">
    <property type="protein sequence ID" value="AWU48805.1"/>
    <property type="molecule type" value="Genomic_DNA"/>
</dbReference>
<evidence type="ECO:0000256" key="10">
    <source>
        <dbReference type="RuleBase" id="RU003404"/>
    </source>
</evidence>